<keyword evidence="1" id="KW-0472">Membrane</keyword>
<gene>
    <name evidence="4" type="primary">NKPD1</name>
</gene>
<accession>A0ABM4FZX8</accession>
<organism evidence="3 4">
    <name type="scientific">Apteryx mantelli</name>
    <name type="common">North Island brown kiwi</name>
    <dbReference type="NCBI Taxonomy" id="2696672"/>
    <lineage>
        <taxon>Eukaryota</taxon>
        <taxon>Metazoa</taxon>
        <taxon>Chordata</taxon>
        <taxon>Craniata</taxon>
        <taxon>Vertebrata</taxon>
        <taxon>Euteleostomi</taxon>
        <taxon>Archelosauria</taxon>
        <taxon>Archosauria</taxon>
        <taxon>Dinosauria</taxon>
        <taxon>Saurischia</taxon>
        <taxon>Theropoda</taxon>
        <taxon>Coelurosauria</taxon>
        <taxon>Aves</taxon>
        <taxon>Palaeognathae</taxon>
        <taxon>Apterygiformes</taxon>
        <taxon>Apterygidae</taxon>
        <taxon>Apteryx</taxon>
    </lineage>
</organism>
<dbReference type="GeneID" id="106484836"/>
<proteinExistence type="predicted"/>
<dbReference type="Pfam" id="PF07693">
    <property type="entry name" value="KAP_NTPase"/>
    <property type="match status" value="1"/>
</dbReference>
<evidence type="ECO:0000256" key="1">
    <source>
        <dbReference type="SAM" id="Phobius"/>
    </source>
</evidence>
<keyword evidence="1" id="KW-1133">Transmembrane helix</keyword>
<reference evidence="4" key="1">
    <citation type="submission" date="2025-08" db="UniProtKB">
        <authorList>
            <consortium name="RefSeq"/>
        </authorList>
    </citation>
    <scope>IDENTIFICATION</scope>
    <source>
        <tissue evidence="4">Blood</tissue>
    </source>
</reference>
<evidence type="ECO:0000313" key="4">
    <source>
        <dbReference type="RefSeq" id="XP_067170505.1"/>
    </source>
</evidence>
<evidence type="ECO:0000313" key="3">
    <source>
        <dbReference type="Proteomes" id="UP001652627"/>
    </source>
</evidence>
<dbReference type="Proteomes" id="UP001652627">
    <property type="component" value="Chromosome 35"/>
</dbReference>
<dbReference type="InterPro" id="IPR052754">
    <property type="entry name" value="NTPase_KAP_P-loop"/>
</dbReference>
<dbReference type="PANTHER" id="PTHR22674">
    <property type="entry name" value="NTPASE, KAP FAMILY P-LOOP DOMAIN-CONTAINING 1"/>
    <property type="match status" value="1"/>
</dbReference>
<dbReference type="RefSeq" id="XP_067170505.1">
    <property type="nucleotide sequence ID" value="XM_067314404.1"/>
</dbReference>
<feature type="transmembrane region" description="Helical" evidence="1">
    <location>
        <begin position="210"/>
        <end position="230"/>
    </location>
</feature>
<dbReference type="PANTHER" id="PTHR22674:SF4">
    <property type="entry name" value="NTPASE KAP FAMILY P-LOOP DOMAIN-CONTAINING PROTEIN 1"/>
    <property type="match status" value="1"/>
</dbReference>
<keyword evidence="1" id="KW-0812">Transmembrane</keyword>
<evidence type="ECO:0000259" key="2">
    <source>
        <dbReference type="Pfam" id="PF07693"/>
    </source>
</evidence>
<name>A0ABM4FZX8_9AVES</name>
<feature type="transmembrane region" description="Helical" evidence="1">
    <location>
        <begin position="242"/>
        <end position="266"/>
    </location>
</feature>
<keyword evidence="3" id="KW-1185">Reference proteome</keyword>
<sequence>MPPGCGEENVACLGCGEERRGCGRPPPAGDCAFVEVEPGEHRELLTEDDIYCRCLSKTLCHTSTPVTVGFYAPCGRRLYSLLDKVTGFMQEEMARREEAELRKSHQKSRSLEGWGLLQALWYLAFYKPVITEVHLRRKNIEFIFIRFSAWQYAGCDKLWAGLVTTLCGSIRHHFGALPLSIYHVMGSRPRFASGFSQQEWILKKNTCLKLWGLLFVLSVGISVLLVALLVPSVKDNHALKVIGSTVASLSGSGLVLGAVSIVKNLLISEKKKIERLTNSEKFTSQLGFMSKVRNEIEVLIDFLAFMEIFERRRLRVVLEITSLDICYPEKVAGVLNAMNTLLSDANSPFIFILVVDPSVIVPCLEQTSCMKGLADNGYLYLNRTVTLPFSIPEMGLRSKLQCLEDAVQTREDLMYRIITRNVERNLRRSRAKGRGEPAAAAAVAAPRERSRHELDAEAVRYIHDAFRCLHDDSDRLYRYVPSSSVQVRRIVNTIPVTLRLMLHHGGPRRDLSPRAAAAWVVLANQWPCRLSWALQCLEDAGQRSRSPATLGSRSLWSIFQEHLEELCGVREALRNVLCLDGDPELFEAFLARDFPFSAAEAGHLLKFTVNLDHSIRCKMGLLRGLQRLARANAATVSRSVQCPPPPE</sequence>
<dbReference type="InterPro" id="IPR011646">
    <property type="entry name" value="KAP_P-loop"/>
</dbReference>
<feature type="domain" description="KAP NTPase" evidence="2">
    <location>
        <begin position="55"/>
        <end position="414"/>
    </location>
</feature>
<protein>
    <submittedName>
        <fullName evidence="4">NTPase KAP family P-loop domain-containing protein 1</fullName>
    </submittedName>
</protein>